<evidence type="ECO:0000313" key="2">
    <source>
        <dbReference type="EMBL" id="MFC2949377.1"/>
    </source>
</evidence>
<reference evidence="3" key="1">
    <citation type="journal article" date="2019" name="Int. J. Syst. Evol. Microbiol.">
        <title>The Global Catalogue of Microorganisms (GCM) 10K type strain sequencing project: providing services to taxonomists for standard genome sequencing and annotation.</title>
        <authorList>
            <consortium name="The Broad Institute Genomics Platform"/>
            <consortium name="The Broad Institute Genome Sequencing Center for Infectious Disease"/>
            <person name="Wu L."/>
            <person name="Ma J."/>
        </authorList>
    </citation>
    <scope>NUCLEOTIDE SEQUENCE [LARGE SCALE GENOMIC DNA]</scope>
    <source>
        <strain evidence="3">KCTC 13193</strain>
    </source>
</reference>
<evidence type="ECO:0000256" key="1">
    <source>
        <dbReference type="SAM" id="Phobius"/>
    </source>
</evidence>
<dbReference type="RefSeq" id="WP_390307350.1">
    <property type="nucleotide sequence ID" value="NZ_JBHRRZ010000035.1"/>
</dbReference>
<protein>
    <submittedName>
        <fullName evidence="2">Uncharacterized protein</fullName>
    </submittedName>
</protein>
<dbReference type="EMBL" id="JBHRRZ010000035">
    <property type="protein sequence ID" value="MFC2949377.1"/>
    <property type="molecule type" value="Genomic_DNA"/>
</dbReference>
<accession>A0ABV7A8J0</accession>
<feature type="transmembrane region" description="Helical" evidence="1">
    <location>
        <begin position="44"/>
        <end position="63"/>
    </location>
</feature>
<organism evidence="2 3">
    <name type="scientific">Virgibacillus sediminis</name>
    <dbReference type="NCBI Taxonomy" id="202260"/>
    <lineage>
        <taxon>Bacteria</taxon>
        <taxon>Bacillati</taxon>
        <taxon>Bacillota</taxon>
        <taxon>Bacilli</taxon>
        <taxon>Bacillales</taxon>
        <taxon>Bacillaceae</taxon>
        <taxon>Virgibacillus</taxon>
    </lineage>
</organism>
<sequence length="70" mass="8019">MSKIDPESREVMKKTEKFRPVTGMITGAIIFLVGYFFTDADMPSLIIYSLLPVALSFILWAIYKWIITSL</sequence>
<proteinExistence type="predicted"/>
<keyword evidence="1" id="KW-0472">Membrane</keyword>
<keyword evidence="1" id="KW-0812">Transmembrane</keyword>
<name>A0ABV7A8J0_9BACI</name>
<dbReference type="Proteomes" id="UP001595387">
    <property type="component" value="Unassembled WGS sequence"/>
</dbReference>
<keyword evidence="3" id="KW-1185">Reference proteome</keyword>
<gene>
    <name evidence="2" type="ORF">ACFODW_13730</name>
</gene>
<comment type="caution">
    <text evidence="2">The sequence shown here is derived from an EMBL/GenBank/DDBJ whole genome shotgun (WGS) entry which is preliminary data.</text>
</comment>
<evidence type="ECO:0000313" key="3">
    <source>
        <dbReference type="Proteomes" id="UP001595387"/>
    </source>
</evidence>
<keyword evidence="1" id="KW-1133">Transmembrane helix</keyword>
<feature type="transmembrane region" description="Helical" evidence="1">
    <location>
        <begin position="21"/>
        <end position="38"/>
    </location>
</feature>